<protein>
    <submittedName>
        <fullName evidence="1">Uncharacterized protein</fullName>
    </submittedName>
</protein>
<reference evidence="1" key="1">
    <citation type="journal article" date="2014" name="Front. Microbiol.">
        <title>High frequency of phylogenetically diverse reductive dehalogenase-homologous genes in deep subseafloor sedimentary metagenomes.</title>
        <authorList>
            <person name="Kawai M."/>
            <person name="Futagami T."/>
            <person name="Toyoda A."/>
            <person name="Takaki Y."/>
            <person name="Nishi S."/>
            <person name="Hori S."/>
            <person name="Arai W."/>
            <person name="Tsubouchi T."/>
            <person name="Morono Y."/>
            <person name="Uchiyama I."/>
            <person name="Ito T."/>
            <person name="Fujiyama A."/>
            <person name="Inagaki F."/>
            <person name="Takami H."/>
        </authorList>
    </citation>
    <scope>NUCLEOTIDE SEQUENCE</scope>
    <source>
        <strain evidence="1">Expedition CK06-06</strain>
    </source>
</reference>
<name>X0U1X8_9ZZZZ</name>
<sequence>GVINDEGDIDLIGGTSISIVPDDAADTITINSTLVVPAETDPIWRAAEPNYANLGQNEIITGNWDNTANPWADNEVADNLTINGGTINNTPIGAGIPFTGAFTTLSSNNGLTVTAGGASITGGLNNNLGGITNAGNITGATQIVVDTMTIDGGSITDTTGAISFGDENLTTTGNITGNQILFDNSILNAEEWSTSANDIVLDPAGGNVLPGSDSADSLGAIGIEWLNLYVDNVVAGGMTMSGDLDMSSNLILNIGNINTDFTVSG</sequence>
<feature type="non-terminal residue" evidence="1">
    <location>
        <position position="265"/>
    </location>
</feature>
<dbReference type="EMBL" id="BARS01027563">
    <property type="protein sequence ID" value="GAF99793.1"/>
    <property type="molecule type" value="Genomic_DNA"/>
</dbReference>
<feature type="non-terminal residue" evidence="1">
    <location>
        <position position="1"/>
    </location>
</feature>
<gene>
    <name evidence="1" type="ORF">S01H1_43277</name>
</gene>
<proteinExistence type="predicted"/>
<organism evidence="1">
    <name type="scientific">marine sediment metagenome</name>
    <dbReference type="NCBI Taxonomy" id="412755"/>
    <lineage>
        <taxon>unclassified sequences</taxon>
        <taxon>metagenomes</taxon>
        <taxon>ecological metagenomes</taxon>
    </lineage>
</organism>
<comment type="caution">
    <text evidence="1">The sequence shown here is derived from an EMBL/GenBank/DDBJ whole genome shotgun (WGS) entry which is preliminary data.</text>
</comment>
<dbReference type="AlphaFoldDB" id="X0U1X8"/>
<accession>X0U1X8</accession>
<evidence type="ECO:0000313" key="1">
    <source>
        <dbReference type="EMBL" id="GAF99793.1"/>
    </source>
</evidence>